<name>A0A0A9GXG4_ARUDO</name>
<organism evidence="1">
    <name type="scientific">Arundo donax</name>
    <name type="common">Giant reed</name>
    <name type="synonym">Donax arundinaceus</name>
    <dbReference type="NCBI Taxonomy" id="35708"/>
    <lineage>
        <taxon>Eukaryota</taxon>
        <taxon>Viridiplantae</taxon>
        <taxon>Streptophyta</taxon>
        <taxon>Embryophyta</taxon>
        <taxon>Tracheophyta</taxon>
        <taxon>Spermatophyta</taxon>
        <taxon>Magnoliopsida</taxon>
        <taxon>Liliopsida</taxon>
        <taxon>Poales</taxon>
        <taxon>Poaceae</taxon>
        <taxon>PACMAD clade</taxon>
        <taxon>Arundinoideae</taxon>
        <taxon>Arundineae</taxon>
        <taxon>Arundo</taxon>
    </lineage>
</organism>
<protein>
    <submittedName>
        <fullName evidence="1">Uncharacterized protein</fullName>
    </submittedName>
</protein>
<evidence type="ECO:0000313" key="1">
    <source>
        <dbReference type="EMBL" id="JAE25288.1"/>
    </source>
</evidence>
<sequence length="37" mass="4111">MPFDNLVSSGFWKASISATEQNIRILILLSVDADQDD</sequence>
<proteinExistence type="predicted"/>
<reference evidence="1" key="1">
    <citation type="submission" date="2014-09" db="EMBL/GenBank/DDBJ databases">
        <authorList>
            <person name="Magalhaes I.L.F."/>
            <person name="Oliveira U."/>
            <person name="Santos F.R."/>
            <person name="Vidigal T.H.D.A."/>
            <person name="Brescovit A.D."/>
            <person name="Santos A.J."/>
        </authorList>
    </citation>
    <scope>NUCLEOTIDE SEQUENCE</scope>
    <source>
        <tissue evidence="1">Shoot tissue taken approximately 20 cm above the soil surface</tissue>
    </source>
</reference>
<dbReference type="AlphaFoldDB" id="A0A0A9GXG4"/>
<reference evidence="1" key="2">
    <citation type="journal article" date="2015" name="Data Brief">
        <title>Shoot transcriptome of the giant reed, Arundo donax.</title>
        <authorList>
            <person name="Barrero R.A."/>
            <person name="Guerrero F.D."/>
            <person name="Moolhuijzen P."/>
            <person name="Goolsby J.A."/>
            <person name="Tidwell J."/>
            <person name="Bellgard S.E."/>
            <person name="Bellgard M.I."/>
        </authorList>
    </citation>
    <scope>NUCLEOTIDE SEQUENCE</scope>
    <source>
        <tissue evidence="1">Shoot tissue taken approximately 20 cm above the soil surface</tissue>
    </source>
</reference>
<dbReference type="EMBL" id="GBRH01172608">
    <property type="protein sequence ID" value="JAE25288.1"/>
    <property type="molecule type" value="Transcribed_RNA"/>
</dbReference>
<accession>A0A0A9GXG4</accession>